<dbReference type="Proteomes" id="UP000034107">
    <property type="component" value="Unassembled WGS sequence"/>
</dbReference>
<dbReference type="EMBL" id="LCLS01000012">
    <property type="protein sequence ID" value="KKU21779.1"/>
    <property type="molecule type" value="Genomic_DNA"/>
</dbReference>
<comment type="caution">
    <text evidence="1">The sequence shown here is derived from an EMBL/GenBank/DDBJ whole genome shotgun (WGS) entry which is preliminary data.</text>
</comment>
<name>A0A0G1NMH5_9BACT</name>
<accession>A0A0G1NMH5</accession>
<sequence>MENNQFAIADETFPKLHPVQWQIIKQMSLLSEPHFNDLKPKTMDPRRFTYHLNKLKELDLIRHDAERQSYFLTDKAKALIAYFTDIPSWGNLPLNSGIMLYVLKENKVLVVKRDKQPFIDYTGLPYFYTEKDEFVYQSAQRSLQSLGLTGDLSLDLIIEVLFKNKEEEVIRHAFMLTYYCHEPKGVLKEKSYEGKLFWLSPEDFLAVKPGYDNTKDVVGFFAKSRPHSGVTIISKIYHTPW</sequence>
<dbReference type="InterPro" id="IPR015797">
    <property type="entry name" value="NUDIX_hydrolase-like_dom_sf"/>
</dbReference>
<organism evidence="1 2">
    <name type="scientific">Candidatus Nomurabacteria bacterium GW2011_GWA1_46_11</name>
    <dbReference type="NCBI Taxonomy" id="1618732"/>
    <lineage>
        <taxon>Bacteria</taxon>
        <taxon>Candidatus Nomuraibacteriota</taxon>
    </lineage>
</organism>
<reference evidence="1 2" key="1">
    <citation type="journal article" date="2015" name="Nature">
        <title>rRNA introns, odd ribosomes, and small enigmatic genomes across a large radiation of phyla.</title>
        <authorList>
            <person name="Brown C.T."/>
            <person name="Hug L.A."/>
            <person name="Thomas B.C."/>
            <person name="Sharon I."/>
            <person name="Castelle C.J."/>
            <person name="Singh A."/>
            <person name="Wilkins M.J."/>
            <person name="Williams K.H."/>
            <person name="Banfield J.F."/>
        </authorList>
    </citation>
    <scope>NUCLEOTIDE SEQUENCE [LARGE SCALE GENOMIC DNA]</scope>
</reference>
<dbReference type="Gene3D" id="3.90.79.10">
    <property type="entry name" value="Nucleoside Triphosphate Pyrophosphohydrolase"/>
    <property type="match status" value="1"/>
</dbReference>
<protein>
    <recommendedName>
        <fullName evidence="3">Nudix hydrolase domain-containing protein</fullName>
    </recommendedName>
</protein>
<dbReference type="SUPFAM" id="SSF55811">
    <property type="entry name" value="Nudix"/>
    <property type="match status" value="1"/>
</dbReference>
<evidence type="ECO:0008006" key="3">
    <source>
        <dbReference type="Google" id="ProtNLM"/>
    </source>
</evidence>
<dbReference type="AlphaFoldDB" id="A0A0G1NMH5"/>
<dbReference type="SUPFAM" id="SSF46785">
    <property type="entry name" value="Winged helix' DNA-binding domain"/>
    <property type="match status" value="1"/>
</dbReference>
<evidence type="ECO:0000313" key="1">
    <source>
        <dbReference type="EMBL" id="KKU21779.1"/>
    </source>
</evidence>
<dbReference type="InterPro" id="IPR036390">
    <property type="entry name" value="WH_DNA-bd_sf"/>
</dbReference>
<evidence type="ECO:0000313" key="2">
    <source>
        <dbReference type="Proteomes" id="UP000034107"/>
    </source>
</evidence>
<proteinExistence type="predicted"/>
<gene>
    <name evidence="1" type="ORF">UX31_C0012G0015</name>
</gene>